<organism evidence="3 4">
    <name type="scientific">Nonomuraea jiangxiensis</name>
    <dbReference type="NCBI Taxonomy" id="633440"/>
    <lineage>
        <taxon>Bacteria</taxon>
        <taxon>Bacillati</taxon>
        <taxon>Actinomycetota</taxon>
        <taxon>Actinomycetes</taxon>
        <taxon>Streptosporangiales</taxon>
        <taxon>Streptosporangiaceae</taxon>
        <taxon>Nonomuraea</taxon>
    </lineage>
</organism>
<evidence type="ECO:0000256" key="2">
    <source>
        <dbReference type="SAM" id="Phobius"/>
    </source>
</evidence>
<keyword evidence="2" id="KW-0812">Transmembrane</keyword>
<dbReference type="Proteomes" id="UP000199202">
    <property type="component" value="Unassembled WGS sequence"/>
</dbReference>
<accession>A0A1G9WCK9</accession>
<keyword evidence="2" id="KW-1133">Transmembrane helix</keyword>
<feature type="transmembrane region" description="Helical" evidence="2">
    <location>
        <begin position="272"/>
        <end position="296"/>
    </location>
</feature>
<name>A0A1G9WCK9_9ACTN</name>
<feature type="transmembrane region" description="Helical" evidence="2">
    <location>
        <begin position="15"/>
        <end position="37"/>
    </location>
</feature>
<sequence>MADVAHLPLGHARRAGIAAAATCCGGLLLVGLLAQVLPVVLPASIDSLIEQMLQNLVYLLPEGTPLSPVRLIWILLSFVVTAALCYALLTAVRRGVPARASAFAVFLLGWSSAMVALGAGGLFAVVAKGDFWPVVQDGPVLLSGLGLHIPVVGCLAGVAAMLAHRSGAGTNRPSSRPDVRVSARAAFGIAALAALTLAVAMTLTSTLIEDEYGVNLLAFPGSVTKPWLFAHHETFGGLNAVVQVCLIAGTTIVLPAVLGPALCLLRARGGAAAAFLLAWGCTTIVTGAIGVVRIVISYLALQAGDHGYFLVYSIIAGIAYGLVIGVPIGLVISVAYLRAASRRDPPPSAETSRAGALRSWEAA</sequence>
<reference evidence="3 4" key="1">
    <citation type="submission" date="2016-10" db="EMBL/GenBank/DDBJ databases">
        <authorList>
            <person name="de Groot N.N."/>
        </authorList>
    </citation>
    <scope>NUCLEOTIDE SEQUENCE [LARGE SCALE GENOMIC DNA]</scope>
    <source>
        <strain evidence="3 4">CGMCC 4.6533</strain>
    </source>
</reference>
<dbReference type="AlphaFoldDB" id="A0A1G9WCK9"/>
<feature type="transmembrane region" description="Helical" evidence="2">
    <location>
        <begin position="101"/>
        <end position="125"/>
    </location>
</feature>
<gene>
    <name evidence="3" type="ORF">SAMN05421869_1584</name>
</gene>
<keyword evidence="4" id="KW-1185">Reference proteome</keyword>
<dbReference type="STRING" id="633440.SAMN05421869_1584"/>
<evidence type="ECO:0000256" key="1">
    <source>
        <dbReference type="SAM" id="MobiDB-lite"/>
    </source>
</evidence>
<feature type="transmembrane region" description="Helical" evidence="2">
    <location>
        <begin position="185"/>
        <end position="208"/>
    </location>
</feature>
<feature type="region of interest" description="Disordered" evidence="1">
    <location>
        <begin position="342"/>
        <end position="363"/>
    </location>
</feature>
<protein>
    <submittedName>
        <fullName evidence="3">Uncharacterized protein</fullName>
    </submittedName>
</protein>
<proteinExistence type="predicted"/>
<feature type="transmembrane region" description="Helical" evidence="2">
    <location>
        <begin position="308"/>
        <end position="337"/>
    </location>
</feature>
<feature type="transmembrane region" description="Helical" evidence="2">
    <location>
        <begin position="240"/>
        <end position="265"/>
    </location>
</feature>
<feature type="transmembrane region" description="Helical" evidence="2">
    <location>
        <begin position="71"/>
        <end position="89"/>
    </location>
</feature>
<dbReference type="EMBL" id="FNDJ01000058">
    <property type="protein sequence ID" value="SDM82003.1"/>
    <property type="molecule type" value="Genomic_DNA"/>
</dbReference>
<dbReference type="RefSeq" id="WP_090947328.1">
    <property type="nucleotide sequence ID" value="NZ_FNDJ01000058.1"/>
</dbReference>
<evidence type="ECO:0000313" key="3">
    <source>
        <dbReference type="EMBL" id="SDM82003.1"/>
    </source>
</evidence>
<feature type="transmembrane region" description="Helical" evidence="2">
    <location>
        <begin position="145"/>
        <end position="164"/>
    </location>
</feature>
<keyword evidence="2" id="KW-0472">Membrane</keyword>
<evidence type="ECO:0000313" key="4">
    <source>
        <dbReference type="Proteomes" id="UP000199202"/>
    </source>
</evidence>